<accession>A0ABW1V2H9</accession>
<evidence type="ECO:0000313" key="1">
    <source>
        <dbReference type="EMBL" id="MFC6332745.1"/>
    </source>
</evidence>
<protein>
    <recommendedName>
        <fullName evidence="3">Linalool dehydratase/isomerase domain-containing protein</fullName>
    </recommendedName>
</protein>
<name>A0ABW1V2H9_9BACL</name>
<sequence>MKETPAVTIPTIAINESCETPEWALLQQQLIGMLNDAASEFVQRYVMADGTLLWRSSWPGMDGSDDPYEGFMNLALLYVLGGKSELYDDARKVWDGITWQWTEYGQIHREFDAYYDWMHHGEGYLFFYFLGLANPDSLKDRQRARRFAGFYTGEDAEADNYDPVHKLIRSPITGSRGPRFTMTEEDWMTHRGILDNYLAPFEDLKGIDITTGKCPWSDDNVYKEIIDKMNQRMAKGDVPLNLNATSLIAHAYMYSGDQSLMSWLEEYVGAWRDRAKQNDGIMPDNVGLNGEIGEYNDGKWWGGYYGWRWSHGFFTIIEPVTNAVMNAVLMTGNMSWLDMARQQLDINWNLRQKKDGYYVVPHKHFDSGWTDFKRPNPVYPIYLWTVSMDEQDVERFDRMDPEPVYTEIEIPTVSGRNPNTGKETKHYIANTVPWFQYIRGMDPTYPERILRANCELVRIQLEKMRSPEGDPRNWVSDGFSLEDLSSIHKWQEMCPVYPEGLLQLTMGAPMHISHGGLQHARVRYFDATVQRPGLPPGLSALVEQLTDTQVTLRLVNTDQQNDKAVIIQAGGFREHQFEQVMKVDEQGAIQSTHDVFSEWLRVDLGKGAGTRLTITMRRYVNRPSYETPWSRGDETRLIDGRTDN</sequence>
<dbReference type="InterPro" id="IPR058347">
    <property type="entry name" value="DUF8034"/>
</dbReference>
<organism evidence="1 2">
    <name type="scientific">Paenibacillus septentrionalis</name>
    <dbReference type="NCBI Taxonomy" id="429342"/>
    <lineage>
        <taxon>Bacteria</taxon>
        <taxon>Bacillati</taxon>
        <taxon>Bacillota</taxon>
        <taxon>Bacilli</taxon>
        <taxon>Bacillales</taxon>
        <taxon>Paenibacillaceae</taxon>
        <taxon>Paenibacillus</taxon>
    </lineage>
</organism>
<comment type="caution">
    <text evidence="1">The sequence shown here is derived from an EMBL/GenBank/DDBJ whole genome shotgun (WGS) entry which is preliminary data.</text>
</comment>
<reference evidence="2" key="1">
    <citation type="journal article" date="2019" name="Int. J. Syst. Evol. Microbiol.">
        <title>The Global Catalogue of Microorganisms (GCM) 10K type strain sequencing project: providing services to taxonomists for standard genome sequencing and annotation.</title>
        <authorList>
            <consortium name="The Broad Institute Genomics Platform"/>
            <consortium name="The Broad Institute Genome Sequencing Center for Infectious Disease"/>
            <person name="Wu L."/>
            <person name="Ma J."/>
        </authorList>
    </citation>
    <scope>NUCLEOTIDE SEQUENCE [LARGE SCALE GENOMIC DNA]</scope>
    <source>
        <strain evidence="2">PCU 280</strain>
    </source>
</reference>
<keyword evidence="2" id="KW-1185">Reference proteome</keyword>
<gene>
    <name evidence="1" type="ORF">ACFP56_08930</name>
</gene>
<evidence type="ECO:0000313" key="2">
    <source>
        <dbReference type="Proteomes" id="UP001596233"/>
    </source>
</evidence>
<evidence type="ECO:0008006" key="3">
    <source>
        <dbReference type="Google" id="ProtNLM"/>
    </source>
</evidence>
<dbReference type="EMBL" id="JBHSTE010000003">
    <property type="protein sequence ID" value="MFC6332745.1"/>
    <property type="molecule type" value="Genomic_DNA"/>
</dbReference>
<dbReference type="Proteomes" id="UP001596233">
    <property type="component" value="Unassembled WGS sequence"/>
</dbReference>
<proteinExistence type="predicted"/>
<dbReference type="RefSeq" id="WP_379233503.1">
    <property type="nucleotide sequence ID" value="NZ_JBHSTE010000003.1"/>
</dbReference>
<dbReference type="Pfam" id="PF26099">
    <property type="entry name" value="DUF8034"/>
    <property type="match status" value="2"/>
</dbReference>